<name>A0A256GH54_9HYPH</name>
<comment type="caution">
    <text evidence="1">The sequence shown here is derived from an EMBL/GenBank/DDBJ whole genome shotgun (WGS) entry which is preliminary data.</text>
</comment>
<dbReference type="AlphaFoldDB" id="A0A256GH54"/>
<protein>
    <submittedName>
        <fullName evidence="1">Uncharacterized protein</fullName>
    </submittedName>
</protein>
<organism evidence="1 2">
    <name type="scientific">Brucella lupini</name>
    <dbReference type="NCBI Taxonomy" id="255457"/>
    <lineage>
        <taxon>Bacteria</taxon>
        <taxon>Pseudomonadati</taxon>
        <taxon>Pseudomonadota</taxon>
        <taxon>Alphaproteobacteria</taxon>
        <taxon>Hyphomicrobiales</taxon>
        <taxon>Brucellaceae</taxon>
        <taxon>Brucella/Ochrobactrum group</taxon>
        <taxon>Brucella</taxon>
    </lineage>
</organism>
<evidence type="ECO:0000313" key="2">
    <source>
        <dbReference type="Proteomes" id="UP000216363"/>
    </source>
</evidence>
<sequence length="38" mass="4284">MEPKCGCGSSFYQFLIRVKERGRQTGFAEAFVGLNWIG</sequence>
<reference evidence="1 2" key="1">
    <citation type="submission" date="2017-07" db="EMBL/GenBank/DDBJ databases">
        <title>Draft genome of Ochrobactrum lupini type strain LUP21.</title>
        <authorList>
            <person name="Krzyzanowska D.M."/>
            <person name="Jafra S."/>
        </authorList>
    </citation>
    <scope>NUCLEOTIDE SEQUENCE [LARGE SCALE GENOMIC DNA]</scope>
    <source>
        <strain evidence="1 2">LUP21</strain>
    </source>
</reference>
<dbReference type="Proteomes" id="UP000216363">
    <property type="component" value="Unassembled WGS sequence"/>
</dbReference>
<proteinExistence type="predicted"/>
<gene>
    <name evidence="1" type="ORF">CES86_3931</name>
</gene>
<evidence type="ECO:0000313" key="1">
    <source>
        <dbReference type="EMBL" id="OYR26463.1"/>
    </source>
</evidence>
<accession>A0A256GH54</accession>
<dbReference type="EMBL" id="NNRN01000055">
    <property type="protein sequence ID" value="OYR26463.1"/>
    <property type="molecule type" value="Genomic_DNA"/>
</dbReference>